<evidence type="ECO:0000256" key="1">
    <source>
        <dbReference type="ARBA" id="ARBA00007689"/>
    </source>
</evidence>
<dbReference type="eggNOG" id="COG2350">
    <property type="taxonomic scope" value="Bacteria"/>
</dbReference>
<gene>
    <name evidence="3" type="ORF">NA2_19438</name>
</gene>
<dbReference type="PATRIC" id="fig|391937.3.peg.3990"/>
<evidence type="ECO:0000313" key="3">
    <source>
        <dbReference type="EMBL" id="EKF17106.1"/>
    </source>
</evidence>
<reference evidence="3 4" key="1">
    <citation type="journal article" date="2012" name="J. Bacteriol.">
        <title>Genome Sequence of Nitratireductor pacificus Type Strain pht-3B.</title>
        <authorList>
            <person name="Lai Q."/>
            <person name="Li G."/>
            <person name="Shao Z."/>
        </authorList>
    </citation>
    <scope>NUCLEOTIDE SEQUENCE [LARGE SCALE GENOMIC DNA]</scope>
    <source>
        <strain evidence="4">pht-3B</strain>
    </source>
</reference>
<keyword evidence="4" id="KW-1185">Reference proteome</keyword>
<feature type="domain" description="YCII-related" evidence="2">
    <location>
        <begin position="1"/>
        <end position="80"/>
    </location>
</feature>
<dbReference type="RefSeq" id="WP_008598955.1">
    <property type="nucleotide sequence ID" value="NZ_AMRM01000029.1"/>
</dbReference>
<comment type="similarity">
    <text evidence="1">Belongs to the YciI family.</text>
</comment>
<evidence type="ECO:0000313" key="4">
    <source>
        <dbReference type="Proteomes" id="UP000006786"/>
    </source>
</evidence>
<evidence type="ECO:0000259" key="2">
    <source>
        <dbReference type="Pfam" id="PF03795"/>
    </source>
</evidence>
<comment type="caution">
    <text evidence="3">The sequence shown here is derived from an EMBL/GenBank/DDBJ whole genome shotgun (WGS) entry which is preliminary data.</text>
</comment>
<dbReference type="OrthoDB" id="9814407at2"/>
<organism evidence="3 4">
    <name type="scientific">Nitratireductor pacificus pht-3B</name>
    <dbReference type="NCBI Taxonomy" id="391937"/>
    <lineage>
        <taxon>Bacteria</taxon>
        <taxon>Pseudomonadati</taxon>
        <taxon>Pseudomonadota</taxon>
        <taxon>Alphaproteobacteria</taxon>
        <taxon>Hyphomicrobiales</taxon>
        <taxon>Phyllobacteriaceae</taxon>
        <taxon>Nitratireductor</taxon>
    </lineage>
</organism>
<proteinExistence type="inferred from homology"/>
<name>K2M4U2_9HYPH</name>
<dbReference type="PANTHER" id="PTHR37828">
    <property type="entry name" value="GSR2449 PROTEIN"/>
    <property type="match status" value="1"/>
</dbReference>
<dbReference type="AlphaFoldDB" id="K2M4U2"/>
<dbReference type="SUPFAM" id="SSF54909">
    <property type="entry name" value="Dimeric alpha+beta barrel"/>
    <property type="match status" value="1"/>
</dbReference>
<dbReference type="InterPro" id="IPR005545">
    <property type="entry name" value="YCII"/>
</dbReference>
<protein>
    <submittedName>
        <fullName evidence="3">YCII-like protein</fullName>
    </submittedName>
</protein>
<sequence length="94" mass="10354">MYVVSLSYIVPLEEVEPHVPAHMAWLEQSYEAGIFLASGRKVPRTGGVILAQGERAALERCLREDPFAVHNLAAYEITEFVASKTVPGLDALKE</sequence>
<dbReference type="InterPro" id="IPR011008">
    <property type="entry name" value="Dimeric_a/b-barrel"/>
</dbReference>
<dbReference type="PANTHER" id="PTHR37828:SF1">
    <property type="entry name" value="YCII-RELATED DOMAIN-CONTAINING PROTEIN"/>
    <property type="match status" value="1"/>
</dbReference>
<dbReference type="Pfam" id="PF03795">
    <property type="entry name" value="YCII"/>
    <property type="match status" value="1"/>
</dbReference>
<dbReference type="Gene3D" id="3.30.70.1060">
    <property type="entry name" value="Dimeric alpha+beta barrel"/>
    <property type="match status" value="1"/>
</dbReference>
<dbReference type="EMBL" id="AMRM01000029">
    <property type="protein sequence ID" value="EKF17106.1"/>
    <property type="molecule type" value="Genomic_DNA"/>
</dbReference>
<dbReference type="STRING" id="391937.NA2_19438"/>
<accession>K2M4U2</accession>
<dbReference type="Proteomes" id="UP000006786">
    <property type="component" value="Unassembled WGS sequence"/>
</dbReference>